<feature type="non-terminal residue" evidence="3">
    <location>
        <position position="1"/>
    </location>
</feature>
<protein>
    <submittedName>
        <fullName evidence="3">Uncharacterized protein</fullName>
    </submittedName>
</protein>
<sequence length="281" mass="31979">NYNNNKFDYNNNNITYNPNNKNKKYTFNYYNKHNGSSSHSKNNKSNNSNNRVCVLINKCIGNNVKFHKNANNKHKNNPHQKCHQSYIQSSRSINFPQRNIKIFINSNGQMPIKGSTNIHYNKYYVKAAFSGKRLYNEDFEQMNNFQVTLCVSNSNSNNSKYIDNTSDFNTPSNIVIFVAVAATTFIDNSINIRANDEWLLKYKSCMQHTSIEIFTTYNLMPLIINNFLTYIYAAGAAQLVYNIVAMLLAAATTISSSLISLMVVANANVISINNIHTAIDI</sequence>
<organism evidence="3">
    <name type="scientific">Ceratitis capitata</name>
    <name type="common">Mediterranean fruit fly</name>
    <name type="synonym">Tephritis capitata</name>
    <dbReference type="NCBI Taxonomy" id="7213"/>
    <lineage>
        <taxon>Eukaryota</taxon>
        <taxon>Metazoa</taxon>
        <taxon>Ecdysozoa</taxon>
        <taxon>Arthropoda</taxon>
        <taxon>Hexapoda</taxon>
        <taxon>Insecta</taxon>
        <taxon>Pterygota</taxon>
        <taxon>Neoptera</taxon>
        <taxon>Endopterygota</taxon>
        <taxon>Diptera</taxon>
        <taxon>Brachycera</taxon>
        <taxon>Muscomorpha</taxon>
        <taxon>Tephritoidea</taxon>
        <taxon>Tephritidae</taxon>
        <taxon>Ceratitis</taxon>
        <taxon>Ceratitis</taxon>
    </lineage>
</organism>
<proteinExistence type="evidence at transcript level"/>
<feature type="transmembrane region" description="Helical" evidence="2">
    <location>
        <begin position="239"/>
        <end position="264"/>
    </location>
</feature>
<keyword evidence="2" id="KW-0812">Transmembrane</keyword>
<dbReference type="EMBL" id="GAMC01013246">
    <property type="protein sequence ID" value="JAB93309.1"/>
    <property type="molecule type" value="mRNA"/>
</dbReference>
<accession>W8BVV4</accession>
<evidence type="ECO:0000256" key="1">
    <source>
        <dbReference type="SAM" id="MobiDB-lite"/>
    </source>
</evidence>
<reference evidence="3" key="2">
    <citation type="journal article" date="2014" name="BMC Genomics">
        <title>A genomic perspective to assessing quality of mass-reared SIT flies used in Mediterranean fruit fly (Ceratitis capitata) eradication in California.</title>
        <authorList>
            <person name="Calla B."/>
            <person name="Hall B."/>
            <person name="Hou S."/>
            <person name="Geib S.M."/>
        </authorList>
    </citation>
    <scope>NUCLEOTIDE SEQUENCE</scope>
</reference>
<evidence type="ECO:0000313" key="3">
    <source>
        <dbReference type="EMBL" id="JAB93309.1"/>
    </source>
</evidence>
<dbReference type="AlphaFoldDB" id="W8BVV4"/>
<keyword evidence="2" id="KW-1133">Transmembrane helix</keyword>
<evidence type="ECO:0000256" key="2">
    <source>
        <dbReference type="SAM" id="Phobius"/>
    </source>
</evidence>
<keyword evidence="2" id="KW-0472">Membrane</keyword>
<feature type="region of interest" description="Disordered" evidence="1">
    <location>
        <begin position="1"/>
        <end position="21"/>
    </location>
</feature>
<name>W8BVV4_CERCA</name>
<reference evidence="3" key="1">
    <citation type="submission" date="2013-07" db="EMBL/GenBank/DDBJ databases">
        <authorList>
            <person name="Geib S."/>
        </authorList>
    </citation>
    <scope>NUCLEOTIDE SEQUENCE</scope>
</reference>
<feature type="transmembrane region" description="Helical" evidence="2">
    <location>
        <begin position="213"/>
        <end position="233"/>
    </location>
</feature>